<evidence type="ECO:0000313" key="5">
    <source>
        <dbReference type="Proteomes" id="UP000472268"/>
    </source>
</evidence>
<dbReference type="CDD" id="cd00109">
    <property type="entry name" value="Kunitz-type"/>
    <property type="match status" value="1"/>
</dbReference>
<feature type="chain" id="PRO_5025561518" evidence="2">
    <location>
        <begin position="25"/>
        <end position="105"/>
    </location>
</feature>
<feature type="domain" description="BPTI/Kunitz inhibitor" evidence="3">
    <location>
        <begin position="41"/>
        <end position="91"/>
    </location>
</feature>
<dbReference type="PRINTS" id="PR00759">
    <property type="entry name" value="BASICPTASE"/>
</dbReference>
<feature type="signal peptide" evidence="2">
    <location>
        <begin position="1"/>
        <end position="24"/>
    </location>
</feature>
<proteinExistence type="predicted"/>
<keyword evidence="2" id="KW-0732">Signal</keyword>
<dbReference type="Pfam" id="PF00014">
    <property type="entry name" value="Kunitz_BPTI"/>
    <property type="match status" value="1"/>
</dbReference>
<dbReference type="OMA" id="FKLKIEC"/>
<evidence type="ECO:0000313" key="4">
    <source>
        <dbReference type="Ensembl" id="ENSSSUP00005027497.1"/>
    </source>
</evidence>
<dbReference type="PANTHER" id="PTHR47898">
    <property type="entry name" value="KUNITZ-TYPE PROTEASE INHIBITOR 4"/>
    <property type="match status" value="1"/>
</dbReference>
<reference evidence="4 5" key="1">
    <citation type="submission" date="2019-05" db="EMBL/GenBank/DDBJ databases">
        <title>A Chromosome-scale Meerkat (S. suricatta) Genome Assembly.</title>
        <authorList>
            <person name="Dudchenko O."/>
            <person name="Lieberman Aiden E."/>
            <person name="Tung J."/>
            <person name="Barreiro L.B."/>
            <person name="Clutton-Brock T.H."/>
        </authorList>
    </citation>
    <scope>NUCLEOTIDE SEQUENCE [LARGE SCALE GENOMIC DNA]</scope>
</reference>
<reference evidence="4" key="3">
    <citation type="submission" date="2025-09" db="UniProtKB">
        <authorList>
            <consortium name="Ensembl"/>
        </authorList>
    </citation>
    <scope>IDENTIFICATION</scope>
</reference>
<evidence type="ECO:0000259" key="3">
    <source>
        <dbReference type="PROSITE" id="PS50279"/>
    </source>
</evidence>
<dbReference type="InterPro" id="IPR020901">
    <property type="entry name" value="Prtase_inh_Kunz-CS"/>
</dbReference>
<dbReference type="GO" id="GO:0004867">
    <property type="term" value="F:serine-type endopeptidase inhibitor activity"/>
    <property type="evidence" value="ECO:0007669"/>
    <property type="project" value="InterPro"/>
</dbReference>
<evidence type="ECO:0000256" key="1">
    <source>
        <dbReference type="ARBA" id="ARBA00023157"/>
    </source>
</evidence>
<dbReference type="InterPro" id="IPR002223">
    <property type="entry name" value="Kunitz_BPTI"/>
</dbReference>
<gene>
    <name evidence="4" type="primary">SPINT4</name>
</gene>
<dbReference type="PROSITE" id="PS00280">
    <property type="entry name" value="BPTI_KUNITZ_1"/>
    <property type="match status" value="1"/>
</dbReference>
<dbReference type="InterPro" id="IPR036880">
    <property type="entry name" value="Kunitz_BPTI_sf"/>
</dbReference>
<dbReference type="SMART" id="SM00131">
    <property type="entry name" value="KU"/>
    <property type="match status" value="1"/>
</dbReference>
<reference evidence="4" key="2">
    <citation type="submission" date="2025-08" db="UniProtKB">
        <authorList>
            <consortium name="Ensembl"/>
        </authorList>
    </citation>
    <scope>IDENTIFICATION</scope>
</reference>
<organism evidence="4 5">
    <name type="scientific">Suricata suricatta</name>
    <name type="common">Meerkat</name>
    <dbReference type="NCBI Taxonomy" id="37032"/>
    <lineage>
        <taxon>Eukaryota</taxon>
        <taxon>Metazoa</taxon>
        <taxon>Chordata</taxon>
        <taxon>Craniata</taxon>
        <taxon>Vertebrata</taxon>
        <taxon>Euteleostomi</taxon>
        <taxon>Mammalia</taxon>
        <taxon>Eutheria</taxon>
        <taxon>Laurasiatheria</taxon>
        <taxon>Carnivora</taxon>
        <taxon>Feliformia</taxon>
        <taxon>Herpestidae</taxon>
        <taxon>Suricata</taxon>
    </lineage>
</organism>
<evidence type="ECO:0000256" key="2">
    <source>
        <dbReference type="SAM" id="SignalP"/>
    </source>
</evidence>
<dbReference type="SUPFAM" id="SSF57362">
    <property type="entry name" value="BPTI-like"/>
    <property type="match status" value="1"/>
</dbReference>
<accession>A0A673V1T7</accession>
<keyword evidence="1" id="KW-1015">Disulfide bond</keyword>
<dbReference type="Ensembl" id="ENSSSUT00005031412.1">
    <property type="protein sequence ID" value="ENSSSUP00005027497.1"/>
    <property type="gene ID" value="ENSSSUG00005017789.1"/>
</dbReference>
<dbReference type="InterPro" id="IPR042943">
    <property type="entry name" value="SPINT4"/>
</dbReference>
<dbReference type="Proteomes" id="UP000472268">
    <property type="component" value="Chromosome 12"/>
</dbReference>
<dbReference type="AlphaFoldDB" id="A0A673V1T7"/>
<dbReference type="PROSITE" id="PS50279">
    <property type="entry name" value="BPTI_KUNITZ_2"/>
    <property type="match status" value="1"/>
</dbReference>
<keyword evidence="5" id="KW-1185">Reference proteome</keyword>
<sequence>MKPAELGFLLGLFIFFLLTTPLMGGVARVAERICGDLKDPCKMEMNPGSCFEIHFRYFYNRTSKRCESFVFSGCNGNLNNYKLKIECDIACVEEYRKNPKVKDRS</sequence>
<protein>
    <submittedName>
        <fullName evidence="4">Serine peptidase inhibitor, Kunitz type 4</fullName>
    </submittedName>
</protein>
<dbReference type="PANTHER" id="PTHR47898:SF1">
    <property type="entry name" value="KUNITZ-TYPE PROTEASE INHIBITOR 4"/>
    <property type="match status" value="1"/>
</dbReference>
<dbReference type="Gene3D" id="4.10.410.10">
    <property type="entry name" value="Pancreatic trypsin inhibitor Kunitz domain"/>
    <property type="match status" value="1"/>
</dbReference>
<name>A0A673V1T7_SURSU</name>